<protein>
    <submittedName>
        <fullName evidence="1">Uncharacterized protein</fullName>
    </submittedName>
</protein>
<dbReference type="EMBL" id="JACIJD010000008">
    <property type="protein sequence ID" value="MBB5694011.1"/>
    <property type="molecule type" value="Genomic_DNA"/>
</dbReference>
<dbReference type="RefSeq" id="WP_184517266.1">
    <property type="nucleotide sequence ID" value="NZ_JACIJD010000008.1"/>
</dbReference>
<evidence type="ECO:0000313" key="1">
    <source>
        <dbReference type="EMBL" id="MBB5694011.1"/>
    </source>
</evidence>
<gene>
    <name evidence="1" type="ORF">FHS87_002051</name>
</gene>
<sequence>MPLCLVLHDLPPGGTEVLEAAVWELSESHSMFGCGMLVDTSVSAGYLLSHLRGALIRAGLAGRLIIAPATSQLRSWGVEPEVEAWIAESLCETAE</sequence>
<proteinExistence type="predicted"/>
<evidence type="ECO:0000313" key="2">
    <source>
        <dbReference type="Proteomes" id="UP000580654"/>
    </source>
</evidence>
<dbReference type="AlphaFoldDB" id="A0A840YD17"/>
<comment type="caution">
    <text evidence="1">The sequence shown here is derived from an EMBL/GenBank/DDBJ whole genome shotgun (WGS) entry which is preliminary data.</text>
</comment>
<reference evidence="1 2" key="1">
    <citation type="submission" date="2020-08" db="EMBL/GenBank/DDBJ databases">
        <title>Genomic Encyclopedia of Type Strains, Phase IV (KMG-IV): sequencing the most valuable type-strain genomes for metagenomic binning, comparative biology and taxonomic classification.</title>
        <authorList>
            <person name="Goeker M."/>
        </authorList>
    </citation>
    <scope>NUCLEOTIDE SEQUENCE [LARGE SCALE GENOMIC DNA]</scope>
    <source>
        <strain evidence="1 2">DSM 25622</strain>
    </source>
</reference>
<dbReference type="Proteomes" id="UP000580654">
    <property type="component" value="Unassembled WGS sequence"/>
</dbReference>
<accession>A0A840YD17</accession>
<organism evidence="1 2">
    <name type="scientific">Muricoccus pecuniae</name>
    <dbReference type="NCBI Taxonomy" id="693023"/>
    <lineage>
        <taxon>Bacteria</taxon>
        <taxon>Pseudomonadati</taxon>
        <taxon>Pseudomonadota</taxon>
        <taxon>Alphaproteobacteria</taxon>
        <taxon>Acetobacterales</taxon>
        <taxon>Roseomonadaceae</taxon>
        <taxon>Muricoccus</taxon>
    </lineage>
</organism>
<name>A0A840YD17_9PROT</name>
<keyword evidence="2" id="KW-1185">Reference proteome</keyword>